<dbReference type="GO" id="GO:0005737">
    <property type="term" value="C:cytoplasm"/>
    <property type="evidence" value="ECO:0007669"/>
    <property type="project" value="TreeGrafter"/>
</dbReference>
<dbReference type="PANTHER" id="PTHR48079">
    <property type="entry name" value="PROTEIN YEEZ"/>
    <property type="match status" value="1"/>
</dbReference>
<dbReference type="InterPro" id="IPR001509">
    <property type="entry name" value="Epimerase_deHydtase"/>
</dbReference>
<gene>
    <name evidence="2" type="ORF">CA85_33250</name>
</gene>
<dbReference type="RefSeq" id="WP_146392258.1">
    <property type="nucleotide sequence ID" value="NZ_SJPK01000008.1"/>
</dbReference>
<proteinExistence type="predicted"/>
<dbReference type="PANTHER" id="PTHR48079:SF6">
    <property type="entry name" value="NAD(P)-BINDING DOMAIN-CONTAINING PROTEIN-RELATED"/>
    <property type="match status" value="1"/>
</dbReference>
<dbReference type="Proteomes" id="UP000318053">
    <property type="component" value="Unassembled WGS sequence"/>
</dbReference>
<feature type="domain" description="NAD-dependent epimerase/dehydratase" evidence="1">
    <location>
        <begin position="3"/>
        <end position="230"/>
    </location>
</feature>
<evidence type="ECO:0000259" key="1">
    <source>
        <dbReference type="Pfam" id="PF01370"/>
    </source>
</evidence>
<comment type="caution">
    <text evidence="2">The sequence shown here is derived from an EMBL/GenBank/DDBJ whole genome shotgun (WGS) entry which is preliminary data.</text>
</comment>
<dbReference type="OrthoDB" id="9811743at2"/>
<dbReference type="Gene3D" id="3.40.50.720">
    <property type="entry name" value="NAD(P)-binding Rossmann-like Domain"/>
    <property type="match status" value="1"/>
</dbReference>
<evidence type="ECO:0000313" key="3">
    <source>
        <dbReference type="Proteomes" id="UP000318053"/>
    </source>
</evidence>
<dbReference type="Pfam" id="PF01370">
    <property type="entry name" value="Epimerase"/>
    <property type="match status" value="1"/>
</dbReference>
<name>A0A5C5XPU9_9BACT</name>
<dbReference type="InterPro" id="IPR051783">
    <property type="entry name" value="NAD(P)-dependent_oxidoreduct"/>
</dbReference>
<keyword evidence="3" id="KW-1185">Reference proteome</keyword>
<reference evidence="2 3" key="1">
    <citation type="submission" date="2019-02" db="EMBL/GenBank/DDBJ databases">
        <title>Deep-cultivation of Planctomycetes and their phenomic and genomic characterization uncovers novel biology.</title>
        <authorList>
            <person name="Wiegand S."/>
            <person name="Jogler M."/>
            <person name="Boedeker C."/>
            <person name="Pinto D."/>
            <person name="Vollmers J."/>
            <person name="Rivas-Marin E."/>
            <person name="Kohn T."/>
            <person name="Peeters S.H."/>
            <person name="Heuer A."/>
            <person name="Rast P."/>
            <person name="Oberbeckmann S."/>
            <person name="Bunk B."/>
            <person name="Jeske O."/>
            <person name="Meyerdierks A."/>
            <person name="Storesund J.E."/>
            <person name="Kallscheuer N."/>
            <person name="Luecker S."/>
            <person name="Lage O.M."/>
            <person name="Pohl T."/>
            <person name="Merkel B.J."/>
            <person name="Hornburger P."/>
            <person name="Mueller R.-W."/>
            <person name="Bruemmer F."/>
            <person name="Labrenz M."/>
            <person name="Spormann A.M."/>
            <person name="Op Den Camp H."/>
            <person name="Overmann J."/>
            <person name="Amann R."/>
            <person name="Jetten M.S.M."/>
            <person name="Mascher T."/>
            <person name="Medema M.H."/>
            <person name="Devos D.P."/>
            <person name="Kaster A.-K."/>
            <person name="Ovreas L."/>
            <person name="Rohde M."/>
            <person name="Galperin M.Y."/>
            <person name="Jogler C."/>
        </authorList>
    </citation>
    <scope>NUCLEOTIDE SEQUENCE [LARGE SCALE GENOMIC DNA]</scope>
    <source>
        <strain evidence="2 3">CA85</strain>
    </source>
</reference>
<dbReference type="AlphaFoldDB" id="A0A5C5XPU9"/>
<protein>
    <recommendedName>
        <fullName evidence="1">NAD-dependent epimerase/dehydratase domain-containing protein</fullName>
    </recommendedName>
</protein>
<dbReference type="InterPro" id="IPR036291">
    <property type="entry name" value="NAD(P)-bd_dom_sf"/>
</dbReference>
<sequence>MRIFVTGGSGLLGNTILRQLEATDHETGYLVRGAAPPDVFAGLHSTAFPGDLHDLDCLEKATQWADVVIHSAGLIHVGWKQLEESMRVNRDGTRNIVDACLRNDCQLLHVGTVNTQAIGSQDALADETTPLENEGGQIECSYVLSKRAGNEEVLRGVERGLRAVLLHPGFMLGPWDWKPSSGRMMLEVGQTWRPITPRGGCSVCDSRDVADAIIAAIDADVPSGRSYNLAGYNETYYHLWTEIGKRFGKPRPIMPAGPLQRMAASNYGDLRAKWTGKETEVNSAAIALTSQYHWYDCSRAQTELGYRNRPLDETLDDAAAWIRERFL</sequence>
<accession>A0A5C5XPU9</accession>
<dbReference type="SUPFAM" id="SSF51735">
    <property type="entry name" value="NAD(P)-binding Rossmann-fold domains"/>
    <property type="match status" value="1"/>
</dbReference>
<dbReference type="EMBL" id="SJPK01000008">
    <property type="protein sequence ID" value="TWT64980.1"/>
    <property type="molecule type" value="Genomic_DNA"/>
</dbReference>
<organism evidence="2 3">
    <name type="scientific">Allorhodopirellula solitaria</name>
    <dbReference type="NCBI Taxonomy" id="2527987"/>
    <lineage>
        <taxon>Bacteria</taxon>
        <taxon>Pseudomonadati</taxon>
        <taxon>Planctomycetota</taxon>
        <taxon>Planctomycetia</taxon>
        <taxon>Pirellulales</taxon>
        <taxon>Pirellulaceae</taxon>
        <taxon>Allorhodopirellula</taxon>
    </lineage>
</organism>
<dbReference type="GO" id="GO:0004029">
    <property type="term" value="F:aldehyde dehydrogenase (NAD+) activity"/>
    <property type="evidence" value="ECO:0007669"/>
    <property type="project" value="TreeGrafter"/>
</dbReference>
<evidence type="ECO:0000313" key="2">
    <source>
        <dbReference type="EMBL" id="TWT64980.1"/>
    </source>
</evidence>